<name>A0A6J4RKN3_9ACTN</name>
<gene>
    <name evidence="2" type="ORF">AVDCRST_MAG25-2350</name>
</gene>
<proteinExistence type="predicted"/>
<dbReference type="EMBL" id="CADCVI010000148">
    <property type="protein sequence ID" value="CAA9475173.1"/>
    <property type="molecule type" value="Genomic_DNA"/>
</dbReference>
<evidence type="ECO:0000256" key="1">
    <source>
        <dbReference type="SAM" id="MobiDB-lite"/>
    </source>
</evidence>
<feature type="non-terminal residue" evidence="2">
    <location>
        <position position="1"/>
    </location>
</feature>
<feature type="compositionally biased region" description="Basic residues" evidence="1">
    <location>
        <begin position="1"/>
        <end position="15"/>
    </location>
</feature>
<feature type="non-terminal residue" evidence="2">
    <location>
        <position position="120"/>
    </location>
</feature>
<feature type="compositionally biased region" description="Basic and acidic residues" evidence="1">
    <location>
        <begin position="89"/>
        <end position="120"/>
    </location>
</feature>
<organism evidence="2">
    <name type="scientific">uncultured Rubrobacteraceae bacterium</name>
    <dbReference type="NCBI Taxonomy" id="349277"/>
    <lineage>
        <taxon>Bacteria</taxon>
        <taxon>Bacillati</taxon>
        <taxon>Actinomycetota</taxon>
        <taxon>Rubrobacteria</taxon>
        <taxon>Rubrobacterales</taxon>
        <taxon>Rubrobacteraceae</taxon>
        <taxon>environmental samples</taxon>
    </lineage>
</organism>
<feature type="region of interest" description="Disordered" evidence="1">
    <location>
        <begin position="1"/>
        <end position="64"/>
    </location>
</feature>
<reference evidence="2" key="1">
    <citation type="submission" date="2020-02" db="EMBL/GenBank/DDBJ databases">
        <authorList>
            <person name="Meier V. D."/>
        </authorList>
    </citation>
    <scope>NUCLEOTIDE SEQUENCE</scope>
    <source>
        <strain evidence="2">AVDCRST_MAG25</strain>
    </source>
</reference>
<dbReference type="AlphaFoldDB" id="A0A6J4RKN3"/>
<sequence>RRRPGAPAGGRRRLPAVRPGRAGAVSDGVLGVGQPAERREPFQGRGGWPYPLPAPGRRPRRARRGWRFASRAAFRRRVPGLVCGTRPGDAPDRRSPARPRPLTDARHRASSDRPGRTGSV</sequence>
<protein>
    <submittedName>
        <fullName evidence="2">Transcriptional regulator, AcrR family</fullName>
    </submittedName>
</protein>
<feature type="region of interest" description="Disordered" evidence="1">
    <location>
        <begin position="79"/>
        <end position="120"/>
    </location>
</feature>
<accession>A0A6J4RKN3</accession>
<evidence type="ECO:0000313" key="2">
    <source>
        <dbReference type="EMBL" id="CAA9475173.1"/>
    </source>
</evidence>